<gene>
    <name evidence="1" type="ORF">WMO64_16250</name>
</gene>
<name>A0ABV1EE53_9FIRM</name>
<evidence type="ECO:0000313" key="1">
    <source>
        <dbReference type="EMBL" id="MEQ2445005.1"/>
    </source>
</evidence>
<accession>A0ABV1EE53</accession>
<dbReference type="EMBL" id="JBBMFK010000040">
    <property type="protein sequence ID" value="MEQ2445005.1"/>
    <property type="molecule type" value="Genomic_DNA"/>
</dbReference>
<evidence type="ECO:0000313" key="2">
    <source>
        <dbReference type="Proteomes" id="UP001464378"/>
    </source>
</evidence>
<keyword evidence="2" id="KW-1185">Reference proteome</keyword>
<dbReference type="RefSeq" id="WP_349232661.1">
    <property type="nucleotide sequence ID" value="NZ_JBBMFK010000040.1"/>
</dbReference>
<organism evidence="1 2">
    <name type="scientific">Pseudoflavonifractor intestinihominis</name>
    <dbReference type="NCBI Taxonomy" id="3133171"/>
    <lineage>
        <taxon>Bacteria</taxon>
        <taxon>Bacillati</taxon>
        <taxon>Bacillota</taxon>
        <taxon>Clostridia</taxon>
        <taxon>Eubacteriales</taxon>
        <taxon>Oscillospiraceae</taxon>
        <taxon>Pseudoflavonifractor</taxon>
    </lineage>
</organism>
<comment type="caution">
    <text evidence="1">The sequence shown here is derived from an EMBL/GenBank/DDBJ whole genome shotgun (WGS) entry which is preliminary data.</text>
</comment>
<protein>
    <submittedName>
        <fullName evidence="1">Phage gp6-like head-tail connector protein</fullName>
    </submittedName>
</protein>
<dbReference type="Proteomes" id="UP001464378">
    <property type="component" value="Unassembled WGS sequence"/>
</dbReference>
<reference evidence="1 2" key="1">
    <citation type="submission" date="2024-03" db="EMBL/GenBank/DDBJ databases">
        <title>Human intestinal bacterial collection.</title>
        <authorList>
            <person name="Pauvert C."/>
            <person name="Hitch T.C.A."/>
            <person name="Clavel T."/>
        </authorList>
    </citation>
    <scope>NUCLEOTIDE SEQUENCE [LARGE SCALE GENOMIC DNA]</scope>
    <source>
        <strain evidence="1 2">CLA-AP-H29</strain>
    </source>
</reference>
<proteinExistence type="predicted"/>
<sequence>MALTEERRAALLAYCRLTELSDDPEVTAVIPVLYDAAVAYMDGAGVSPPAAGTARAAQYDLVVNAMVLDAWDRRDMTEASGQNTENPAFRRVLNQLKLTEGMVSDSDTGG</sequence>